<protein>
    <submittedName>
        <fullName evidence="1">Uncharacterized protein</fullName>
    </submittedName>
</protein>
<gene>
    <name evidence="1" type="ORF">SS1G_10902</name>
</gene>
<dbReference type="EMBL" id="CH476636">
    <property type="protein sequence ID" value="EDN95027.1"/>
    <property type="molecule type" value="Genomic_DNA"/>
</dbReference>
<dbReference type="GeneID" id="5484390"/>
<dbReference type="Proteomes" id="UP000001312">
    <property type="component" value="Unassembled WGS sequence"/>
</dbReference>
<organism evidence="1 2">
    <name type="scientific">Sclerotinia sclerotiorum (strain ATCC 18683 / 1980 / Ss-1)</name>
    <name type="common">White mold</name>
    <name type="synonym">Whetzelinia sclerotiorum</name>
    <dbReference type="NCBI Taxonomy" id="665079"/>
    <lineage>
        <taxon>Eukaryota</taxon>
        <taxon>Fungi</taxon>
        <taxon>Dikarya</taxon>
        <taxon>Ascomycota</taxon>
        <taxon>Pezizomycotina</taxon>
        <taxon>Leotiomycetes</taxon>
        <taxon>Helotiales</taxon>
        <taxon>Sclerotiniaceae</taxon>
        <taxon>Sclerotinia</taxon>
    </lineage>
</organism>
<dbReference type="InParanoid" id="A7EZY5"/>
<dbReference type="RefSeq" id="XP_001588455.1">
    <property type="nucleotide sequence ID" value="XM_001588405.1"/>
</dbReference>
<proteinExistence type="predicted"/>
<reference evidence="2" key="1">
    <citation type="journal article" date="2011" name="PLoS Genet.">
        <title>Genomic analysis of the necrotrophic fungal pathogens Sclerotinia sclerotiorum and Botrytis cinerea.</title>
        <authorList>
            <person name="Amselem J."/>
            <person name="Cuomo C.A."/>
            <person name="van Kan J.A."/>
            <person name="Viaud M."/>
            <person name="Benito E.P."/>
            <person name="Couloux A."/>
            <person name="Coutinho P.M."/>
            <person name="de Vries R.P."/>
            <person name="Dyer P.S."/>
            <person name="Fillinger S."/>
            <person name="Fournier E."/>
            <person name="Gout L."/>
            <person name="Hahn M."/>
            <person name="Kohn L."/>
            <person name="Lapalu N."/>
            <person name="Plummer K.M."/>
            <person name="Pradier J.M."/>
            <person name="Quevillon E."/>
            <person name="Sharon A."/>
            <person name="Simon A."/>
            <person name="ten Have A."/>
            <person name="Tudzynski B."/>
            <person name="Tudzynski P."/>
            <person name="Wincker P."/>
            <person name="Andrew M."/>
            <person name="Anthouard V."/>
            <person name="Beever R.E."/>
            <person name="Beffa R."/>
            <person name="Benoit I."/>
            <person name="Bouzid O."/>
            <person name="Brault B."/>
            <person name="Chen Z."/>
            <person name="Choquer M."/>
            <person name="Collemare J."/>
            <person name="Cotton P."/>
            <person name="Danchin E.G."/>
            <person name="Da Silva C."/>
            <person name="Gautier A."/>
            <person name="Giraud C."/>
            <person name="Giraud T."/>
            <person name="Gonzalez C."/>
            <person name="Grossetete S."/>
            <person name="Guldener U."/>
            <person name="Henrissat B."/>
            <person name="Howlett B.J."/>
            <person name="Kodira C."/>
            <person name="Kretschmer M."/>
            <person name="Lappartient A."/>
            <person name="Leroch M."/>
            <person name="Levis C."/>
            <person name="Mauceli E."/>
            <person name="Neuveglise C."/>
            <person name="Oeser B."/>
            <person name="Pearson M."/>
            <person name="Poulain J."/>
            <person name="Poussereau N."/>
            <person name="Quesneville H."/>
            <person name="Rascle C."/>
            <person name="Schumacher J."/>
            <person name="Segurens B."/>
            <person name="Sexton A."/>
            <person name="Silva E."/>
            <person name="Sirven C."/>
            <person name="Soanes D.M."/>
            <person name="Talbot N.J."/>
            <person name="Templeton M."/>
            <person name="Yandava C."/>
            <person name="Yarden O."/>
            <person name="Zeng Q."/>
            <person name="Rollins J.A."/>
            <person name="Lebrun M.H."/>
            <person name="Dickman M."/>
        </authorList>
    </citation>
    <scope>NUCLEOTIDE SEQUENCE [LARGE SCALE GENOMIC DNA]</scope>
    <source>
        <strain evidence="2">ATCC 18683 / 1980 / Ss-1</strain>
    </source>
</reference>
<keyword evidence="2" id="KW-1185">Reference proteome</keyword>
<dbReference type="AlphaFoldDB" id="A7EZY5"/>
<name>A7EZY5_SCLS1</name>
<evidence type="ECO:0000313" key="1">
    <source>
        <dbReference type="EMBL" id="EDN95027.1"/>
    </source>
</evidence>
<sequence>MTLRDMVIADIAEPRKIPDISTSKQIENTNIVNIGAANILSGLTSALTIASKNDDHSNILALGLCYNAEKEQEVCQIVDGPTPTFDQFLGFETSLGPS</sequence>
<accession>A7EZY5</accession>
<dbReference type="KEGG" id="ssl:SS1G_10902"/>
<evidence type="ECO:0000313" key="2">
    <source>
        <dbReference type="Proteomes" id="UP000001312"/>
    </source>
</evidence>